<dbReference type="Gene3D" id="1.20.1280.50">
    <property type="match status" value="1"/>
</dbReference>
<organism evidence="1 2">
    <name type="scientific">Anthostomella pinea</name>
    <dbReference type="NCBI Taxonomy" id="933095"/>
    <lineage>
        <taxon>Eukaryota</taxon>
        <taxon>Fungi</taxon>
        <taxon>Dikarya</taxon>
        <taxon>Ascomycota</taxon>
        <taxon>Pezizomycotina</taxon>
        <taxon>Sordariomycetes</taxon>
        <taxon>Xylariomycetidae</taxon>
        <taxon>Xylariales</taxon>
        <taxon>Xylariaceae</taxon>
        <taxon>Anthostomella</taxon>
    </lineage>
</organism>
<evidence type="ECO:0000313" key="1">
    <source>
        <dbReference type="EMBL" id="CAJ2513181.1"/>
    </source>
</evidence>
<dbReference type="SUPFAM" id="SSF81383">
    <property type="entry name" value="F-box domain"/>
    <property type="match status" value="1"/>
</dbReference>
<gene>
    <name evidence="1" type="ORF">KHLLAP_LOCUS13649</name>
</gene>
<sequence length="505" mass="56545">MATFVTLPVELIQSIAAWCRAPDILRLSQTCQLFQAACDEPAVFQHSFEAHLSEPISSFFQDKNALVHFVKPYVEGPKKPSQLNEGPTATWRCLAVAAARIPDATVELERLASSVKLHATLDSQQLGQDTEESLHGVLGLLSTLPIWGYSATCSSVVAATLDSLCPILFPKSRALQQLRIDRSLSTEKPVQFAFCLALSGLQLDDWQQSKLASTENGDPRIPLGPGTDALRGLVKSVFERERPRPDYAVFEESYIGRHTHALLLSVLITRNLQYVSKQGQTGLLPLFSALRIGGTGRRVRTRVPDPGKIQFVGSPYTAQRQSGDDEDPQVVSEHSLQPRFPLVTPSLARFRGATNDRGRYFYPFAGDEWWSWYRTRSNDLAKRLDEGEWYGCYTYGLGLADRVDDPMQGIFFRKREIHGDTYFVEALDCSDGGGSFNLTGEVNASDLAGTIIFRKQYASHVLVWEGLITPLGILGQYHRVTGLPRDWQHGYFWLWKRDWMDDGDV</sequence>
<reference evidence="1" key="1">
    <citation type="submission" date="2023-10" db="EMBL/GenBank/DDBJ databases">
        <authorList>
            <person name="Hackl T."/>
        </authorList>
    </citation>
    <scope>NUCLEOTIDE SEQUENCE</scope>
</reference>
<evidence type="ECO:0000313" key="2">
    <source>
        <dbReference type="Proteomes" id="UP001295740"/>
    </source>
</evidence>
<dbReference type="EMBL" id="CAUWAG010000020">
    <property type="protein sequence ID" value="CAJ2513181.1"/>
    <property type="molecule type" value="Genomic_DNA"/>
</dbReference>
<dbReference type="CDD" id="cd09917">
    <property type="entry name" value="F-box_SF"/>
    <property type="match status" value="1"/>
</dbReference>
<dbReference type="InterPro" id="IPR036047">
    <property type="entry name" value="F-box-like_dom_sf"/>
</dbReference>
<name>A0AAI8VSA3_9PEZI</name>
<dbReference type="Proteomes" id="UP001295740">
    <property type="component" value="Unassembled WGS sequence"/>
</dbReference>
<comment type="caution">
    <text evidence="1">The sequence shown here is derived from an EMBL/GenBank/DDBJ whole genome shotgun (WGS) entry which is preliminary data.</text>
</comment>
<accession>A0AAI8VSA3</accession>
<protein>
    <submittedName>
        <fullName evidence="1">Uu.00g013000.m01.CDS01</fullName>
    </submittedName>
</protein>
<keyword evidence="2" id="KW-1185">Reference proteome</keyword>
<proteinExistence type="predicted"/>
<dbReference type="AlphaFoldDB" id="A0AAI8VSA3"/>